<keyword evidence="2" id="KW-1185">Reference proteome</keyword>
<reference evidence="1 2" key="1">
    <citation type="submission" date="2013-07" db="EMBL/GenBank/DDBJ databases">
        <authorList>
            <person name="Stoco P.H."/>
            <person name="Wagner G."/>
            <person name="Gerber A."/>
            <person name="Zaha A."/>
            <person name="Thompson C."/>
            <person name="Bartholomeu D.C."/>
            <person name="Luckemeyer D.D."/>
            <person name="Bahia D."/>
            <person name="Loreto E."/>
            <person name="Prestes E.B."/>
            <person name="Lima F.M."/>
            <person name="Rodrigues-Luiz G."/>
            <person name="Vallejo G.A."/>
            <person name="Filho J.F."/>
            <person name="Monteiro K.M."/>
            <person name="Tyler K.M."/>
            <person name="de Almeida L.G."/>
            <person name="Ortiz M.F."/>
            <person name="Siervo M.A."/>
            <person name="de Moraes M.H."/>
            <person name="Cunha O.L."/>
            <person name="Mendonca-Neto R."/>
            <person name="Silva R."/>
            <person name="Teixeira S.M."/>
            <person name="Murta S.M."/>
            <person name="Sincero T.C."/>
            <person name="Mendes T.A."/>
            <person name="Urmenyi T.P."/>
            <person name="Silva V.G."/>
            <person name="da Rocha W.D."/>
            <person name="Andersson B."/>
            <person name="Romanha A.J."/>
            <person name="Steindel M."/>
            <person name="de Vasconcelos A.T."/>
            <person name="Grisard E.C."/>
        </authorList>
    </citation>
    <scope>NUCLEOTIDE SEQUENCE [LARGE SCALE GENOMIC DNA]</scope>
    <source>
        <strain evidence="1 2">SC58</strain>
    </source>
</reference>
<evidence type="ECO:0000313" key="1">
    <source>
        <dbReference type="EMBL" id="ESL11186.1"/>
    </source>
</evidence>
<name>A0A061JAS4_TRYRA</name>
<protein>
    <submittedName>
        <fullName evidence="1">Uncharacterized protein</fullName>
    </submittedName>
</protein>
<dbReference type="OrthoDB" id="247077at2759"/>
<accession>A0A061JAS4</accession>
<evidence type="ECO:0000313" key="2">
    <source>
        <dbReference type="Proteomes" id="UP000031737"/>
    </source>
</evidence>
<gene>
    <name evidence="1" type="ORF">TRSC58_01073</name>
</gene>
<dbReference type="Proteomes" id="UP000031737">
    <property type="component" value="Unassembled WGS sequence"/>
</dbReference>
<dbReference type="VEuPathDB" id="TriTrypDB:TRSC58_01073"/>
<sequence length="146" mass="16014">MDIALGLVVEDAEAWRIASAAFTARARPVFRGNSGPFVEVWFGEHKLFGLVERVAPNDFIQVVQEEDADADAADARLRVAYNVAFVLHLSSVPHAILQARPSLEDAFVNGMHLVMEYAALLRRGMQAEVLGVEAESGAEYVQFTPD</sequence>
<organism evidence="1 2">
    <name type="scientific">Trypanosoma rangeli SC58</name>
    <dbReference type="NCBI Taxonomy" id="429131"/>
    <lineage>
        <taxon>Eukaryota</taxon>
        <taxon>Discoba</taxon>
        <taxon>Euglenozoa</taxon>
        <taxon>Kinetoplastea</taxon>
        <taxon>Metakinetoplastina</taxon>
        <taxon>Trypanosomatida</taxon>
        <taxon>Trypanosomatidae</taxon>
        <taxon>Trypanosoma</taxon>
        <taxon>Herpetosoma</taxon>
    </lineage>
</organism>
<proteinExistence type="predicted"/>
<comment type="caution">
    <text evidence="1">The sequence shown here is derived from an EMBL/GenBank/DDBJ whole genome shotgun (WGS) entry which is preliminary data.</text>
</comment>
<dbReference type="EMBL" id="AUPL01001073">
    <property type="protein sequence ID" value="ESL11186.1"/>
    <property type="molecule type" value="Genomic_DNA"/>
</dbReference>
<dbReference type="AlphaFoldDB" id="A0A061JAS4"/>